<dbReference type="Pfam" id="PF14804">
    <property type="entry name" value="Jag_N"/>
    <property type="match status" value="1"/>
</dbReference>
<evidence type="ECO:0000313" key="2">
    <source>
        <dbReference type="EMBL" id="SHI79528.1"/>
    </source>
</evidence>
<dbReference type="Gene3D" id="3.30.30.80">
    <property type="entry name" value="probable RNA-binding protein from clostridium symbiosum atcc 14940"/>
    <property type="match status" value="1"/>
</dbReference>
<proteinExistence type="predicted"/>
<dbReference type="Pfam" id="PF20250">
    <property type="entry name" value="FapA_N"/>
    <property type="match status" value="1"/>
</dbReference>
<keyword evidence="3" id="KW-1185">Reference proteome</keyword>
<dbReference type="SMART" id="SM01245">
    <property type="entry name" value="Jag_N"/>
    <property type="match status" value="1"/>
</dbReference>
<dbReference type="InterPro" id="IPR038247">
    <property type="entry name" value="Jag_N_dom_sf"/>
</dbReference>
<evidence type="ECO:0000313" key="3">
    <source>
        <dbReference type="Proteomes" id="UP000184536"/>
    </source>
</evidence>
<dbReference type="Proteomes" id="UP000184536">
    <property type="component" value="Unassembled WGS sequence"/>
</dbReference>
<dbReference type="AlphaFoldDB" id="A0A1M6E2N7"/>
<name>A0A1M6E2N7_9FIRM</name>
<dbReference type="OrthoDB" id="9816426at2"/>
<dbReference type="InterPro" id="IPR046865">
    <property type="entry name" value="FapA_b_solenoid"/>
</dbReference>
<evidence type="ECO:0000259" key="1">
    <source>
        <dbReference type="SMART" id="SM01245"/>
    </source>
</evidence>
<dbReference type="InterPro" id="IPR032782">
    <property type="entry name" value="KhpB_N"/>
</dbReference>
<dbReference type="Pfam" id="PF03961">
    <property type="entry name" value="FapA"/>
    <property type="match status" value="1"/>
</dbReference>
<dbReference type="InterPro" id="IPR046866">
    <property type="entry name" value="FapA_N"/>
</dbReference>
<sequence length="603" mass="66612">MENNFIIVEGKTYDEAVEAGLNTLGCSRESVTIEVIEEGKSVLNVILKKYKIKMSALRQTASITDQESLQVQNENGRFEFKTNDQETFLYIYPPKGNGSPVTSDEIALALQRKGIENFDIEKLKSITNKWDLHIINIKALFSTEPIDAQVIVEISKDAMSGFIILLPPHGGRMITKDEVIESLNRNHVVFGIDEDKIQEVLSQEKFYQRSMVAVGTAPIQGNDGKVEYLFKLDTKIKPEMLEDGKVDFKELNLIQNVKRGDIVARRVMHTEGIDGMTVIGRPIKAKSGKPVNFKKGKNVIESPDGLELIADESGQVKLVDDKVTVLQVFEVAGNVDNATGNISFKGRVVVKGNVATGFKIECDGDIEVFGVVEGATLISDGNIILHKGIQGNHSGKLISKQDIVARYMENCYAKAAGNIMADAVMHCSLESKNKIVVTGKRGLIVGGVVRANSEITAKYIGSTMATSTKIEVGIDPELKERYDQIKSEIELLHKNKANVMKAVDLLTKMSKAGPLPPDKEEILTKSISTNAYLEEKLEELEAEQLDLRYILQTLSGGKINVSSTIYPGVKLFIGNSMYFVRDQIQCSTFIRENGEIRIAPYMG</sequence>
<protein>
    <recommendedName>
        <fullName evidence="1">RNA-binding protein KhpB N-terminal domain-containing protein</fullName>
    </recommendedName>
</protein>
<feature type="domain" description="RNA-binding protein KhpB N-terminal" evidence="1">
    <location>
        <begin position="7"/>
        <end position="57"/>
    </location>
</feature>
<dbReference type="InterPro" id="IPR005646">
    <property type="entry name" value="FapA"/>
</dbReference>
<dbReference type="PANTHER" id="PTHR38032:SF1">
    <property type="entry name" value="RNA-BINDING PROTEIN KHPB N-TERMINAL DOMAIN-CONTAINING PROTEIN"/>
    <property type="match status" value="1"/>
</dbReference>
<dbReference type="PANTHER" id="PTHR38032">
    <property type="entry name" value="POLYMERASE-RELATED"/>
    <property type="match status" value="1"/>
</dbReference>
<dbReference type="STRING" id="1121919.SAMN02745975_00617"/>
<organism evidence="2 3">
    <name type="scientific">Geosporobacter subterraneus DSM 17957</name>
    <dbReference type="NCBI Taxonomy" id="1121919"/>
    <lineage>
        <taxon>Bacteria</taxon>
        <taxon>Bacillati</taxon>
        <taxon>Bacillota</taxon>
        <taxon>Clostridia</taxon>
        <taxon>Peptostreptococcales</taxon>
        <taxon>Thermotaleaceae</taxon>
        <taxon>Geosporobacter</taxon>
    </lineage>
</organism>
<gene>
    <name evidence="2" type="ORF">SAMN02745975_00617</name>
</gene>
<dbReference type="RefSeq" id="WP_110939904.1">
    <property type="nucleotide sequence ID" value="NZ_FQZV01000007.1"/>
</dbReference>
<dbReference type="EMBL" id="FQZV01000007">
    <property type="protein sequence ID" value="SHI79528.1"/>
    <property type="molecule type" value="Genomic_DNA"/>
</dbReference>
<accession>A0A1M6E2N7</accession>
<reference evidence="3" key="1">
    <citation type="submission" date="2016-11" db="EMBL/GenBank/DDBJ databases">
        <authorList>
            <person name="Varghese N."/>
            <person name="Submissions S."/>
        </authorList>
    </citation>
    <scope>NUCLEOTIDE SEQUENCE [LARGE SCALE GENOMIC DNA]</scope>
    <source>
        <strain evidence="3">DSM 17957</strain>
    </source>
</reference>